<dbReference type="InterPro" id="IPR057434">
    <property type="entry name" value="LMF1/2_N"/>
</dbReference>
<sequence>MGFLTMFLSPVLSYSQFPRHTPTSWTNVWGNCWMIFRIMIGAGLIKMRGDTCWRDLTCMNYHYESFFYVESLTVDNSTIKFQIWDTAGQERYRSLLPIYYRNAAAAIVVYDITNEGSFTVLQDWIAELHRLGPPNIVLAIAGNKCDLEDKREIPAEQGQTYASEVNAIFGETSAFTARNVEEMFIEITRKLPPDCLTSLPAGASLLRQTDTPRAKGGCCGGGGWVQRTIIIVQL</sequence>
<dbReference type="PROSITE" id="PS51419">
    <property type="entry name" value="RAB"/>
    <property type="match status" value="1"/>
</dbReference>
<dbReference type="InterPro" id="IPR027417">
    <property type="entry name" value="P-loop_NTPase"/>
</dbReference>
<dbReference type="Proteomes" id="UP000007879">
    <property type="component" value="Unassembled WGS sequence"/>
</dbReference>
<dbReference type="RefSeq" id="XP_019858255.1">
    <property type="nucleotide sequence ID" value="XM_020002696.1"/>
</dbReference>
<dbReference type="PRINTS" id="PR00449">
    <property type="entry name" value="RASTRNSFRMNG"/>
</dbReference>
<dbReference type="SMART" id="SM00173">
    <property type="entry name" value="RAS"/>
    <property type="match status" value="1"/>
</dbReference>
<reference evidence="5" key="1">
    <citation type="journal article" date="2010" name="Nature">
        <title>The Amphimedon queenslandica genome and the evolution of animal complexity.</title>
        <authorList>
            <person name="Srivastava M."/>
            <person name="Simakov O."/>
            <person name="Chapman J."/>
            <person name="Fahey B."/>
            <person name="Gauthier M.E."/>
            <person name="Mitros T."/>
            <person name="Richards G.S."/>
            <person name="Conaco C."/>
            <person name="Dacre M."/>
            <person name="Hellsten U."/>
            <person name="Larroux C."/>
            <person name="Putnam N.H."/>
            <person name="Stanke M."/>
            <person name="Adamska M."/>
            <person name="Darling A."/>
            <person name="Degnan S.M."/>
            <person name="Oakley T.H."/>
            <person name="Plachetzki D.C."/>
            <person name="Zhai Y."/>
            <person name="Adamski M."/>
            <person name="Calcino A."/>
            <person name="Cummins S.F."/>
            <person name="Goodstein D.M."/>
            <person name="Harris C."/>
            <person name="Jackson D.J."/>
            <person name="Leys S.P."/>
            <person name="Shu S."/>
            <person name="Woodcroft B.J."/>
            <person name="Vervoort M."/>
            <person name="Kosik K.S."/>
            <person name="Manning G."/>
            <person name="Degnan B.M."/>
            <person name="Rokhsar D.S."/>
        </authorList>
    </citation>
    <scope>NUCLEOTIDE SEQUENCE [LARGE SCALE GENOMIC DNA]</scope>
</reference>
<dbReference type="EnsemblMetazoa" id="XM_020002696.1">
    <property type="protein sequence ID" value="XP_019858255.1"/>
    <property type="gene ID" value="LOC100631584"/>
</dbReference>
<dbReference type="SUPFAM" id="SSF52540">
    <property type="entry name" value="P-loop containing nucleoside triphosphate hydrolases"/>
    <property type="match status" value="1"/>
</dbReference>
<keyword evidence="5" id="KW-1185">Reference proteome</keyword>
<feature type="domain" description="Lipase maturation factor 1/2 N-terminal" evidence="3">
    <location>
        <begin position="1"/>
        <end position="65"/>
    </location>
</feature>
<dbReference type="SMART" id="SM00174">
    <property type="entry name" value="RHO"/>
    <property type="match status" value="1"/>
</dbReference>
<dbReference type="PANTHER" id="PTHR47978">
    <property type="match status" value="1"/>
</dbReference>
<protein>
    <recommendedName>
        <fullName evidence="3">Lipase maturation factor 1/2 N-terminal domain-containing protein</fullName>
    </recommendedName>
</protein>
<dbReference type="SMART" id="SM00176">
    <property type="entry name" value="RAN"/>
    <property type="match status" value="1"/>
</dbReference>
<dbReference type="GeneID" id="100631584"/>
<evidence type="ECO:0000256" key="1">
    <source>
        <dbReference type="ARBA" id="ARBA00006270"/>
    </source>
</evidence>
<dbReference type="InterPro" id="IPR005225">
    <property type="entry name" value="Small_GTP-bd"/>
</dbReference>
<name>A0AAN0JN84_AMPQE</name>
<organism evidence="4 5">
    <name type="scientific">Amphimedon queenslandica</name>
    <name type="common">Sponge</name>
    <dbReference type="NCBI Taxonomy" id="400682"/>
    <lineage>
        <taxon>Eukaryota</taxon>
        <taxon>Metazoa</taxon>
        <taxon>Porifera</taxon>
        <taxon>Demospongiae</taxon>
        <taxon>Heteroscleromorpha</taxon>
        <taxon>Haplosclerida</taxon>
        <taxon>Niphatidae</taxon>
        <taxon>Amphimedon</taxon>
    </lineage>
</organism>
<dbReference type="Gene3D" id="3.40.50.300">
    <property type="entry name" value="P-loop containing nucleotide triphosphate hydrolases"/>
    <property type="match status" value="1"/>
</dbReference>
<evidence type="ECO:0000313" key="5">
    <source>
        <dbReference type="Proteomes" id="UP000007879"/>
    </source>
</evidence>
<proteinExistence type="inferred from homology"/>
<dbReference type="GO" id="GO:0005525">
    <property type="term" value="F:GTP binding"/>
    <property type="evidence" value="ECO:0007669"/>
    <property type="project" value="InterPro"/>
</dbReference>
<dbReference type="AlphaFoldDB" id="A0AAN0JN84"/>
<evidence type="ECO:0000256" key="2">
    <source>
        <dbReference type="ARBA" id="ARBA00022741"/>
    </source>
</evidence>
<comment type="similarity">
    <text evidence="1">Belongs to the small GTPase superfamily. Rab family.</text>
</comment>
<accession>A0AAN0JN84</accession>
<dbReference type="GO" id="GO:0051604">
    <property type="term" value="P:protein maturation"/>
    <property type="evidence" value="ECO:0007669"/>
    <property type="project" value="InterPro"/>
</dbReference>
<dbReference type="InterPro" id="IPR001806">
    <property type="entry name" value="Small_GTPase"/>
</dbReference>
<keyword evidence="2" id="KW-0547">Nucleotide-binding</keyword>
<dbReference type="FunFam" id="3.40.50.300:FF:001447">
    <property type="entry name" value="Ras-related protein Rab-1B"/>
    <property type="match status" value="1"/>
</dbReference>
<dbReference type="Pfam" id="PF06762">
    <property type="entry name" value="LMF1"/>
    <property type="match status" value="1"/>
</dbReference>
<dbReference type="SMART" id="SM00175">
    <property type="entry name" value="RAB"/>
    <property type="match status" value="1"/>
</dbReference>
<dbReference type="KEGG" id="aqu:100631584"/>
<evidence type="ECO:0000259" key="3">
    <source>
        <dbReference type="Pfam" id="PF06762"/>
    </source>
</evidence>
<evidence type="ECO:0000313" key="4">
    <source>
        <dbReference type="EnsemblMetazoa" id="XP_019858255.1"/>
    </source>
</evidence>
<dbReference type="GO" id="GO:0003924">
    <property type="term" value="F:GTPase activity"/>
    <property type="evidence" value="ECO:0007669"/>
    <property type="project" value="InterPro"/>
</dbReference>
<dbReference type="PROSITE" id="PS51421">
    <property type="entry name" value="RAS"/>
    <property type="match status" value="1"/>
</dbReference>
<reference evidence="4" key="2">
    <citation type="submission" date="2024-06" db="UniProtKB">
        <authorList>
            <consortium name="EnsemblMetazoa"/>
        </authorList>
    </citation>
    <scope>IDENTIFICATION</scope>
</reference>
<dbReference type="Pfam" id="PF00071">
    <property type="entry name" value="Ras"/>
    <property type="match status" value="1"/>
</dbReference>
<dbReference type="NCBIfam" id="TIGR00231">
    <property type="entry name" value="small_GTP"/>
    <property type="match status" value="1"/>
</dbReference>